<dbReference type="Proteomes" id="UP001060215">
    <property type="component" value="Chromosome 10"/>
</dbReference>
<accession>A0ACC0GBA9</accession>
<evidence type="ECO:0000313" key="2">
    <source>
        <dbReference type="Proteomes" id="UP001060215"/>
    </source>
</evidence>
<comment type="caution">
    <text evidence="1">The sequence shown here is derived from an EMBL/GenBank/DDBJ whole genome shotgun (WGS) entry which is preliminary data.</text>
</comment>
<organism evidence="1 2">
    <name type="scientific">Camellia lanceoleosa</name>
    <dbReference type="NCBI Taxonomy" id="1840588"/>
    <lineage>
        <taxon>Eukaryota</taxon>
        <taxon>Viridiplantae</taxon>
        <taxon>Streptophyta</taxon>
        <taxon>Embryophyta</taxon>
        <taxon>Tracheophyta</taxon>
        <taxon>Spermatophyta</taxon>
        <taxon>Magnoliopsida</taxon>
        <taxon>eudicotyledons</taxon>
        <taxon>Gunneridae</taxon>
        <taxon>Pentapetalae</taxon>
        <taxon>asterids</taxon>
        <taxon>Ericales</taxon>
        <taxon>Theaceae</taxon>
        <taxon>Camellia</taxon>
    </lineage>
</organism>
<dbReference type="EMBL" id="CM045767">
    <property type="protein sequence ID" value="KAI7997808.1"/>
    <property type="molecule type" value="Genomic_DNA"/>
</dbReference>
<name>A0ACC0GBA9_9ERIC</name>
<reference evidence="1 2" key="1">
    <citation type="journal article" date="2022" name="Plant J.">
        <title>Chromosome-level genome of Camellia lanceoleosa provides a valuable resource for understanding genome evolution and self-incompatibility.</title>
        <authorList>
            <person name="Gong W."/>
            <person name="Xiao S."/>
            <person name="Wang L."/>
            <person name="Liao Z."/>
            <person name="Chang Y."/>
            <person name="Mo W."/>
            <person name="Hu G."/>
            <person name="Li W."/>
            <person name="Zhao G."/>
            <person name="Zhu H."/>
            <person name="Hu X."/>
            <person name="Ji K."/>
            <person name="Xiang X."/>
            <person name="Song Q."/>
            <person name="Yuan D."/>
            <person name="Jin S."/>
            <person name="Zhang L."/>
        </authorList>
    </citation>
    <scope>NUCLEOTIDE SEQUENCE [LARGE SCALE GENOMIC DNA]</scope>
    <source>
        <strain evidence="1">SQ_2022a</strain>
    </source>
</reference>
<sequence length="407" mass="46019">MECPSQLHTSNFSTQFCIQMANQVLLKQIDKGSNFVLSPLSFHFMLSLIAAGSTGRTLEQLLSYLGSKSIGDLNFMSTQFIALTSMMSNVKGGKNKNNQISSPSLSFANGLWIDQRFSLNPSCERILKASYNAKAKEVDFANKADKVIDEVNSWVENETKGLIKDLLRPGSINGDTALLFANALYFKGKWDRKFDKKLTRNMKFHLLNGKTVRVPFMTSEKYEHHHLYGSFDGYKILSIPYQSSQFYMYFFLPNDTNGLPRLVKRLNSNPGFMNQEFELWEEEVPELWIPRFKFSFEFEALETIKEMGLELPFMDVGELTEMVVDGGEGDELGGGLYLSKVFHKSCIEVNEEGTEAAASTADINRFFSKRIPTPRFGADHPFMFMIREETSGTVLFTGAVLNPLLVA</sequence>
<keyword evidence="2" id="KW-1185">Reference proteome</keyword>
<protein>
    <submittedName>
        <fullName evidence="1">Serpin-ZX</fullName>
    </submittedName>
</protein>
<gene>
    <name evidence="1" type="ORF">LOK49_LG10G02882</name>
</gene>
<evidence type="ECO:0000313" key="1">
    <source>
        <dbReference type="EMBL" id="KAI7997808.1"/>
    </source>
</evidence>
<proteinExistence type="predicted"/>